<protein>
    <submittedName>
        <fullName evidence="1">Uncharacterized protein</fullName>
    </submittedName>
</protein>
<dbReference type="Proteomes" id="UP000240572">
    <property type="component" value="Unassembled WGS sequence"/>
</dbReference>
<sequence length="59" mass="6527">MKQQFKRTFIGDNPLKVPGKSTLTALAAGVLCHHTGRHPAIFDADFPQHSLVKRSTIEL</sequence>
<comment type="caution">
    <text evidence="1">The sequence shown here is derived from an EMBL/GenBank/DDBJ whole genome shotgun (WGS) entry which is preliminary data.</text>
</comment>
<evidence type="ECO:0000313" key="1">
    <source>
        <dbReference type="EMBL" id="PSK90439.1"/>
    </source>
</evidence>
<proteinExistence type="predicted"/>
<dbReference type="AlphaFoldDB" id="A0A2P8CZP2"/>
<reference evidence="1 2" key="1">
    <citation type="submission" date="2018-03" db="EMBL/GenBank/DDBJ databases">
        <title>Genomic Encyclopedia of Type Strains, Phase III (KMG-III): the genomes of soil and plant-associated and newly described type strains.</title>
        <authorList>
            <person name="Whitman W."/>
        </authorList>
    </citation>
    <scope>NUCLEOTIDE SEQUENCE [LARGE SCALE GENOMIC DNA]</scope>
    <source>
        <strain evidence="1 2">CGMCC 1.12700</strain>
    </source>
</reference>
<accession>A0A2P8CZP2</accession>
<name>A0A2P8CZP2_9BACT</name>
<evidence type="ECO:0000313" key="2">
    <source>
        <dbReference type="Proteomes" id="UP000240572"/>
    </source>
</evidence>
<keyword evidence="2" id="KW-1185">Reference proteome</keyword>
<dbReference type="EMBL" id="PYGD01000008">
    <property type="protein sequence ID" value="PSK90439.1"/>
    <property type="molecule type" value="Genomic_DNA"/>
</dbReference>
<gene>
    <name evidence="1" type="ORF">B0I18_108169</name>
</gene>
<organism evidence="1 2">
    <name type="scientific">Taibaiella chishuiensis</name>
    <dbReference type="NCBI Taxonomy" id="1434707"/>
    <lineage>
        <taxon>Bacteria</taxon>
        <taxon>Pseudomonadati</taxon>
        <taxon>Bacteroidota</taxon>
        <taxon>Chitinophagia</taxon>
        <taxon>Chitinophagales</taxon>
        <taxon>Chitinophagaceae</taxon>
        <taxon>Taibaiella</taxon>
    </lineage>
</organism>